<sequence length="265" mass="29233">METEAASVENTEASTFVTDAANENPENSNLINNGEPEHNISDAEIRSIMETIAATGKFWHDWDILKGLLSRRLKQVWGEYAESQVLGDAGPQKCPLSGETYTDIKKRLDEALLCFMEGPPFTLQRLCEILLTPKSIYPNLSKLALALEKNLLVTSTISKCTDPYPPPPTLHGQSEPDEVNEEMPNNPSSPIENGVEPVEGDVDEEMVDAETNEEDTKTNEEDTNMGAEKEEENPDKTSDDSITTSTSELPSEPQTSCEQPNKTES</sequence>
<feature type="compositionally biased region" description="Polar residues" evidence="2">
    <location>
        <begin position="248"/>
        <end position="265"/>
    </location>
</feature>
<dbReference type="GO" id="GO:0005737">
    <property type="term" value="C:cytoplasm"/>
    <property type="evidence" value="ECO:0007669"/>
    <property type="project" value="TreeGrafter"/>
</dbReference>
<gene>
    <name evidence="3" type="ORF">QJS10_CPB04g00792</name>
</gene>
<reference evidence="3" key="2">
    <citation type="submission" date="2023-06" db="EMBL/GenBank/DDBJ databases">
        <authorList>
            <person name="Ma L."/>
            <person name="Liu K.-W."/>
            <person name="Li Z."/>
            <person name="Hsiao Y.-Y."/>
            <person name="Qi Y."/>
            <person name="Fu T."/>
            <person name="Tang G."/>
            <person name="Zhang D."/>
            <person name="Sun W.-H."/>
            <person name="Liu D.-K."/>
            <person name="Li Y."/>
            <person name="Chen G.-Z."/>
            <person name="Liu X.-D."/>
            <person name="Liao X.-Y."/>
            <person name="Jiang Y.-T."/>
            <person name="Yu X."/>
            <person name="Hao Y."/>
            <person name="Huang J."/>
            <person name="Zhao X.-W."/>
            <person name="Ke S."/>
            <person name="Chen Y.-Y."/>
            <person name="Wu W.-L."/>
            <person name="Hsu J.-L."/>
            <person name="Lin Y.-F."/>
            <person name="Huang M.-D."/>
            <person name="Li C.-Y."/>
            <person name="Huang L."/>
            <person name="Wang Z.-W."/>
            <person name="Zhao X."/>
            <person name="Zhong W.-Y."/>
            <person name="Peng D.-H."/>
            <person name="Ahmad S."/>
            <person name="Lan S."/>
            <person name="Zhang J.-S."/>
            <person name="Tsai W.-C."/>
            <person name="Van De Peer Y."/>
            <person name="Liu Z.-J."/>
        </authorList>
    </citation>
    <scope>NUCLEOTIDE SEQUENCE</scope>
    <source>
        <strain evidence="3">CP</strain>
        <tissue evidence="3">Leaves</tissue>
    </source>
</reference>
<dbReference type="PANTHER" id="PTHR16487">
    <property type="entry name" value="PPP4R2-RELATED PROTEIN"/>
    <property type="match status" value="1"/>
</dbReference>
<name>A0AAV9F2D0_ACOCL</name>
<dbReference type="Proteomes" id="UP001180020">
    <property type="component" value="Unassembled WGS sequence"/>
</dbReference>
<evidence type="ECO:0000256" key="2">
    <source>
        <dbReference type="SAM" id="MobiDB-lite"/>
    </source>
</evidence>
<evidence type="ECO:0008006" key="5">
    <source>
        <dbReference type="Google" id="ProtNLM"/>
    </source>
</evidence>
<accession>A0AAV9F2D0</accession>
<dbReference type="Pfam" id="PF09184">
    <property type="entry name" value="PPP4R2"/>
    <property type="match status" value="1"/>
</dbReference>
<feature type="region of interest" description="Disordered" evidence="2">
    <location>
        <begin position="160"/>
        <end position="265"/>
    </location>
</feature>
<keyword evidence="4" id="KW-1185">Reference proteome</keyword>
<comment type="similarity">
    <text evidence="1">Belongs to the PPP4R2 family.</text>
</comment>
<protein>
    <recommendedName>
        <fullName evidence="5">Serine/threonine-protein phosphatase 4 regulatory subunit 2</fullName>
    </recommendedName>
</protein>
<dbReference type="PANTHER" id="PTHR16487:SF0">
    <property type="entry name" value="PROTEIN PHOSPHATASE 4 REGULATORY SUBUNIT 2-RELATED"/>
    <property type="match status" value="1"/>
</dbReference>
<comment type="caution">
    <text evidence="3">The sequence shown here is derived from an EMBL/GenBank/DDBJ whole genome shotgun (WGS) entry which is preliminary data.</text>
</comment>
<dbReference type="AlphaFoldDB" id="A0AAV9F2D0"/>
<evidence type="ECO:0000313" key="4">
    <source>
        <dbReference type="Proteomes" id="UP001180020"/>
    </source>
</evidence>
<dbReference type="InterPro" id="IPR015267">
    <property type="entry name" value="PPP4R2"/>
</dbReference>
<dbReference type="GO" id="GO:0019888">
    <property type="term" value="F:protein phosphatase regulator activity"/>
    <property type="evidence" value="ECO:0007669"/>
    <property type="project" value="InterPro"/>
</dbReference>
<dbReference type="EMBL" id="JAUJYO010000004">
    <property type="protein sequence ID" value="KAK1319726.1"/>
    <property type="molecule type" value="Genomic_DNA"/>
</dbReference>
<organism evidence="3 4">
    <name type="scientific">Acorus calamus</name>
    <name type="common">Sweet flag</name>
    <dbReference type="NCBI Taxonomy" id="4465"/>
    <lineage>
        <taxon>Eukaryota</taxon>
        <taxon>Viridiplantae</taxon>
        <taxon>Streptophyta</taxon>
        <taxon>Embryophyta</taxon>
        <taxon>Tracheophyta</taxon>
        <taxon>Spermatophyta</taxon>
        <taxon>Magnoliopsida</taxon>
        <taxon>Liliopsida</taxon>
        <taxon>Acoraceae</taxon>
        <taxon>Acorus</taxon>
    </lineage>
</organism>
<evidence type="ECO:0000256" key="1">
    <source>
        <dbReference type="ARBA" id="ARBA00009207"/>
    </source>
</evidence>
<evidence type="ECO:0000313" key="3">
    <source>
        <dbReference type="EMBL" id="KAK1319726.1"/>
    </source>
</evidence>
<feature type="compositionally biased region" description="Acidic residues" evidence="2">
    <location>
        <begin position="198"/>
        <end position="213"/>
    </location>
</feature>
<reference evidence="3" key="1">
    <citation type="journal article" date="2023" name="Nat. Commun.">
        <title>Diploid and tetraploid genomes of Acorus and the evolution of monocots.</title>
        <authorList>
            <person name="Ma L."/>
            <person name="Liu K.W."/>
            <person name="Li Z."/>
            <person name="Hsiao Y.Y."/>
            <person name="Qi Y."/>
            <person name="Fu T."/>
            <person name="Tang G.D."/>
            <person name="Zhang D."/>
            <person name="Sun W.H."/>
            <person name="Liu D.K."/>
            <person name="Li Y."/>
            <person name="Chen G.Z."/>
            <person name="Liu X.D."/>
            <person name="Liao X.Y."/>
            <person name="Jiang Y.T."/>
            <person name="Yu X."/>
            <person name="Hao Y."/>
            <person name="Huang J."/>
            <person name="Zhao X.W."/>
            <person name="Ke S."/>
            <person name="Chen Y.Y."/>
            <person name="Wu W.L."/>
            <person name="Hsu J.L."/>
            <person name="Lin Y.F."/>
            <person name="Huang M.D."/>
            <person name="Li C.Y."/>
            <person name="Huang L."/>
            <person name="Wang Z.W."/>
            <person name="Zhao X."/>
            <person name="Zhong W.Y."/>
            <person name="Peng D.H."/>
            <person name="Ahmad S."/>
            <person name="Lan S."/>
            <person name="Zhang J.S."/>
            <person name="Tsai W.C."/>
            <person name="Van de Peer Y."/>
            <person name="Liu Z.J."/>
        </authorList>
    </citation>
    <scope>NUCLEOTIDE SEQUENCE</scope>
    <source>
        <strain evidence="3">CP</strain>
    </source>
</reference>
<dbReference type="GO" id="GO:0005634">
    <property type="term" value="C:nucleus"/>
    <property type="evidence" value="ECO:0007669"/>
    <property type="project" value="TreeGrafter"/>
</dbReference>
<proteinExistence type="inferred from homology"/>
<dbReference type="GO" id="GO:0030289">
    <property type="term" value="C:protein phosphatase 4 complex"/>
    <property type="evidence" value="ECO:0007669"/>
    <property type="project" value="InterPro"/>
</dbReference>